<evidence type="ECO:0000313" key="15">
    <source>
        <dbReference type="Proteomes" id="UP000604080"/>
    </source>
</evidence>
<gene>
    <name evidence="14" type="primary">Alpk3</name>
    <name evidence="14" type="ORF">DRYGAM_R12434</name>
</gene>
<dbReference type="PROSITE" id="PS51158">
    <property type="entry name" value="ALPHA_KINASE"/>
    <property type="match status" value="1"/>
</dbReference>
<feature type="compositionally biased region" description="Pro residues" evidence="11">
    <location>
        <begin position="484"/>
        <end position="493"/>
    </location>
</feature>
<feature type="region of interest" description="Disordered" evidence="11">
    <location>
        <begin position="774"/>
        <end position="800"/>
    </location>
</feature>
<dbReference type="InterPro" id="IPR013098">
    <property type="entry name" value="Ig_I-set"/>
</dbReference>
<keyword evidence="3" id="KW-0723">Serine/threonine-protein kinase</keyword>
<evidence type="ECO:0000256" key="11">
    <source>
        <dbReference type="SAM" id="MobiDB-lite"/>
    </source>
</evidence>
<feature type="compositionally biased region" description="Polar residues" evidence="11">
    <location>
        <begin position="955"/>
        <end position="968"/>
    </location>
</feature>
<dbReference type="FunFam" id="2.60.40.10:FF:000543">
    <property type="entry name" value="Alpha-protein kinase 3"/>
    <property type="match status" value="1"/>
</dbReference>
<reference evidence="14" key="1">
    <citation type="submission" date="2019-10" db="EMBL/GenBank/DDBJ databases">
        <title>Bird 10,000 Genomes (B10K) Project - Family phase.</title>
        <authorList>
            <person name="Zhang G."/>
        </authorList>
    </citation>
    <scope>NUCLEOTIDE SEQUENCE</scope>
    <source>
        <strain evidence="14">B10K-DU-002-56</strain>
        <tissue evidence="14">Muscle</tissue>
    </source>
</reference>
<evidence type="ECO:0000256" key="3">
    <source>
        <dbReference type="ARBA" id="ARBA00022527"/>
    </source>
</evidence>
<feature type="compositionally biased region" description="Basic and acidic residues" evidence="11">
    <location>
        <begin position="777"/>
        <end position="788"/>
    </location>
</feature>
<feature type="domain" description="Alpha-type protein kinase" evidence="13">
    <location>
        <begin position="1152"/>
        <end position="1383"/>
    </location>
</feature>
<dbReference type="Pfam" id="PF07679">
    <property type="entry name" value="I-set"/>
    <property type="match status" value="2"/>
</dbReference>
<evidence type="ECO:0000256" key="4">
    <source>
        <dbReference type="ARBA" id="ARBA00022679"/>
    </source>
</evidence>
<feature type="region of interest" description="Disordered" evidence="11">
    <location>
        <begin position="1389"/>
        <end position="1455"/>
    </location>
</feature>
<keyword evidence="5" id="KW-0677">Repeat</keyword>
<keyword evidence="8" id="KW-0393">Immunoglobulin domain</keyword>
<feature type="compositionally biased region" description="Basic and acidic residues" evidence="11">
    <location>
        <begin position="336"/>
        <end position="354"/>
    </location>
</feature>
<feature type="compositionally biased region" description="Basic and acidic residues" evidence="11">
    <location>
        <begin position="191"/>
        <end position="202"/>
    </location>
</feature>
<accession>A0A851E274</accession>
<dbReference type="InterPro" id="IPR004166">
    <property type="entry name" value="a-kinase_dom"/>
</dbReference>
<dbReference type="GO" id="GO:0055013">
    <property type="term" value="P:cardiac muscle cell development"/>
    <property type="evidence" value="ECO:0007669"/>
    <property type="project" value="TreeGrafter"/>
</dbReference>
<dbReference type="GO" id="GO:0004674">
    <property type="term" value="F:protein serine/threonine kinase activity"/>
    <property type="evidence" value="ECO:0007669"/>
    <property type="project" value="UniProtKB-KW"/>
</dbReference>
<feature type="region of interest" description="Disordered" evidence="11">
    <location>
        <begin position="370"/>
        <end position="608"/>
    </location>
</feature>
<feature type="region of interest" description="Disordered" evidence="11">
    <location>
        <begin position="947"/>
        <end position="983"/>
    </location>
</feature>
<dbReference type="GO" id="GO:0005634">
    <property type="term" value="C:nucleus"/>
    <property type="evidence" value="ECO:0007669"/>
    <property type="project" value="TreeGrafter"/>
</dbReference>
<evidence type="ECO:0000259" key="12">
    <source>
        <dbReference type="PROSITE" id="PS50835"/>
    </source>
</evidence>
<feature type="non-terminal residue" evidence="14">
    <location>
        <position position="1"/>
    </location>
</feature>
<comment type="similarity">
    <text evidence="1">Belongs to the protein kinase superfamily. Alpha-type protein kinase family. ALPK subfamily.</text>
</comment>
<evidence type="ECO:0000259" key="13">
    <source>
        <dbReference type="PROSITE" id="PS51158"/>
    </source>
</evidence>
<feature type="domain" description="Ig-like" evidence="12">
    <location>
        <begin position="30"/>
        <end position="121"/>
    </location>
</feature>
<feature type="compositionally biased region" description="Basic and acidic residues" evidence="11">
    <location>
        <begin position="427"/>
        <end position="436"/>
    </location>
</feature>
<comment type="caution">
    <text evidence="14">The sequence shown here is derived from an EMBL/GenBank/DDBJ whole genome shotgun (WGS) entry which is preliminary data.</text>
</comment>
<feature type="compositionally biased region" description="Polar residues" evidence="11">
    <location>
        <begin position="518"/>
        <end position="532"/>
    </location>
</feature>
<dbReference type="PROSITE" id="PS50835">
    <property type="entry name" value="IG_LIKE"/>
    <property type="match status" value="2"/>
</dbReference>
<evidence type="ECO:0000256" key="8">
    <source>
        <dbReference type="ARBA" id="ARBA00023319"/>
    </source>
</evidence>
<name>A0A851E274_9CORV</name>
<dbReference type="GO" id="GO:0005524">
    <property type="term" value="F:ATP binding"/>
    <property type="evidence" value="ECO:0007669"/>
    <property type="project" value="InterPro"/>
</dbReference>
<evidence type="ECO:0000256" key="6">
    <source>
        <dbReference type="ARBA" id="ARBA00022777"/>
    </source>
</evidence>
<dbReference type="InterPro" id="IPR011009">
    <property type="entry name" value="Kinase-like_dom_sf"/>
</dbReference>
<dbReference type="CDD" id="cd16973">
    <property type="entry name" value="Alpha_kinase_ALPK3"/>
    <property type="match status" value="1"/>
</dbReference>
<dbReference type="Proteomes" id="UP000604080">
    <property type="component" value="Unassembled WGS sequence"/>
</dbReference>
<dbReference type="Pfam" id="PF02816">
    <property type="entry name" value="Alpha_kinase"/>
    <property type="match status" value="1"/>
</dbReference>
<dbReference type="PANTHER" id="PTHR47091:SF1">
    <property type="entry name" value="ALPHA-PROTEIN KINASE 3"/>
    <property type="match status" value="1"/>
</dbReference>
<evidence type="ECO:0000256" key="7">
    <source>
        <dbReference type="ARBA" id="ARBA00023157"/>
    </source>
</evidence>
<protein>
    <recommendedName>
        <fullName evidence="2">non-specific serine/threonine protein kinase</fullName>
        <ecNumber evidence="2">2.7.11.1</ecNumber>
    </recommendedName>
</protein>
<dbReference type="SMART" id="SM00408">
    <property type="entry name" value="IGc2"/>
    <property type="match status" value="2"/>
</dbReference>
<evidence type="ECO:0000313" key="14">
    <source>
        <dbReference type="EMBL" id="NWI74892.1"/>
    </source>
</evidence>
<keyword evidence="15" id="KW-1185">Reference proteome</keyword>
<keyword evidence="7" id="KW-1015">Disulfide bond</keyword>
<dbReference type="PANTHER" id="PTHR47091">
    <property type="entry name" value="ALPHA-PROTEIN KINASE 2-RELATED"/>
    <property type="match status" value="1"/>
</dbReference>
<comment type="catalytic activity">
    <reaction evidence="9">
        <text>L-threonyl-[protein] + ATP = O-phospho-L-threonyl-[protein] + ADP + H(+)</text>
        <dbReference type="Rhea" id="RHEA:46608"/>
        <dbReference type="Rhea" id="RHEA-COMP:11060"/>
        <dbReference type="Rhea" id="RHEA-COMP:11605"/>
        <dbReference type="ChEBI" id="CHEBI:15378"/>
        <dbReference type="ChEBI" id="CHEBI:30013"/>
        <dbReference type="ChEBI" id="CHEBI:30616"/>
        <dbReference type="ChEBI" id="CHEBI:61977"/>
        <dbReference type="ChEBI" id="CHEBI:456216"/>
        <dbReference type="EC" id="2.7.11.1"/>
    </reaction>
</comment>
<dbReference type="SUPFAM" id="SSF48726">
    <property type="entry name" value="Immunoglobulin"/>
    <property type="match status" value="2"/>
</dbReference>
<dbReference type="FunFam" id="2.60.40.10:FF:000069">
    <property type="entry name" value="Alpha-protein kinase 3"/>
    <property type="match status" value="1"/>
</dbReference>
<feature type="region of interest" description="Disordered" evidence="11">
    <location>
        <begin position="177"/>
        <end position="209"/>
    </location>
</feature>
<organism evidence="14 15">
    <name type="scientific">Dryoscopus gambensis</name>
    <dbReference type="NCBI Taxonomy" id="85069"/>
    <lineage>
        <taxon>Eukaryota</taxon>
        <taxon>Metazoa</taxon>
        <taxon>Chordata</taxon>
        <taxon>Craniata</taxon>
        <taxon>Vertebrata</taxon>
        <taxon>Euteleostomi</taxon>
        <taxon>Archelosauria</taxon>
        <taxon>Archosauria</taxon>
        <taxon>Dinosauria</taxon>
        <taxon>Saurischia</taxon>
        <taxon>Theropoda</taxon>
        <taxon>Coelurosauria</taxon>
        <taxon>Aves</taxon>
        <taxon>Neognathae</taxon>
        <taxon>Neoaves</taxon>
        <taxon>Telluraves</taxon>
        <taxon>Australaves</taxon>
        <taxon>Passeriformes</taxon>
        <taxon>Corvoidea</taxon>
        <taxon>Malaconotidae</taxon>
        <taxon>Dryoscopus</taxon>
    </lineage>
</organism>
<dbReference type="Gene3D" id="2.60.40.10">
    <property type="entry name" value="Immunoglobulins"/>
    <property type="match status" value="2"/>
</dbReference>
<dbReference type="InterPro" id="IPR007110">
    <property type="entry name" value="Ig-like_dom"/>
</dbReference>
<feature type="region of interest" description="Disordered" evidence="11">
    <location>
        <begin position="272"/>
        <end position="354"/>
    </location>
</feature>
<proteinExistence type="inferred from homology"/>
<evidence type="ECO:0000256" key="10">
    <source>
        <dbReference type="ARBA" id="ARBA00048679"/>
    </source>
</evidence>
<dbReference type="InterPro" id="IPR013783">
    <property type="entry name" value="Ig-like_fold"/>
</dbReference>
<comment type="catalytic activity">
    <reaction evidence="10">
        <text>L-seryl-[protein] + ATP = O-phospho-L-seryl-[protein] + ADP + H(+)</text>
        <dbReference type="Rhea" id="RHEA:17989"/>
        <dbReference type="Rhea" id="RHEA-COMP:9863"/>
        <dbReference type="Rhea" id="RHEA-COMP:11604"/>
        <dbReference type="ChEBI" id="CHEBI:15378"/>
        <dbReference type="ChEBI" id="CHEBI:29999"/>
        <dbReference type="ChEBI" id="CHEBI:30616"/>
        <dbReference type="ChEBI" id="CHEBI:83421"/>
        <dbReference type="ChEBI" id="CHEBI:456216"/>
        <dbReference type="EC" id="2.7.11.1"/>
    </reaction>
</comment>
<dbReference type="SMART" id="SM00409">
    <property type="entry name" value="IG"/>
    <property type="match status" value="2"/>
</dbReference>
<evidence type="ECO:0000256" key="2">
    <source>
        <dbReference type="ARBA" id="ARBA00012513"/>
    </source>
</evidence>
<dbReference type="SUPFAM" id="SSF56112">
    <property type="entry name" value="Protein kinase-like (PK-like)"/>
    <property type="match status" value="1"/>
</dbReference>
<dbReference type="EMBL" id="WEIT01009701">
    <property type="protein sequence ID" value="NWI74892.1"/>
    <property type="molecule type" value="Genomic_DNA"/>
</dbReference>
<feature type="domain" description="Ig-like" evidence="12">
    <location>
        <begin position="1036"/>
        <end position="1124"/>
    </location>
</feature>
<feature type="compositionally biased region" description="Basic and acidic residues" evidence="11">
    <location>
        <begin position="370"/>
        <end position="385"/>
    </location>
</feature>
<evidence type="ECO:0000256" key="5">
    <source>
        <dbReference type="ARBA" id="ARBA00022737"/>
    </source>
</evidence>
<dbReference type="Gene3D" id="3.20.200.10">
    <property type="entry name" value="MHCK/EF2 kinase"/>
    <property type="match status" value="1"/>
</dbReference>
<evidence type="ECO:0000256" key="1">
    <source>
        <dbReference type="ARBA" id="ARBA00008651"/>
    </source>
</evidence>
<feature type="non-terminal residue" evidence="14">
    <location>
        <position position="1455"/>
    </location>
</feature>
<dbReference type="InterPro" id="IPR003598">
    <property type="entry name" value="Ig_sub2"/>
</dbReference>
<dbReference type="InterPro" id="IPR036179">
    <property type="entry name" value="Ig-like_dom_sf"/>
</dbReference>
<keyword evidence="6 14" id="KW-0418">Kinase</keyword>
<sequence>SLSSSRFSPSSLGRSTFCAIISQLTEETQPLFETTIKSRAVSEDSDAKFTCIVTGYPQPEVTWYKDDEEMDRYCGLPKYEIFRHGNRHTLQLYKCREEDAGIYQASARNNKGIVSCSGVLEVGTMTEFKIHQKWFDKIKRKAEEKLQEIEQGKKRGKENVEVEKLQGMSPERLQRKRRLARDQNLRSGDSTWEKEDAAKVHVADSQSGLHKDIAETKEQPLNAMPGFPNKLVAPLKAEVTTNGDATLESGEEDGNNFLTYIYETVEDLTTKAGMKDSAAKKKKKVEAPSAATQEVSKREESGRDRANPSSNPRFAPPVPLRRNARLRAASDQEVETSPKLKEPGKAVKQDTKTNDDVYFSLKDMYFDKQVKPTAGKEEVGAKDEAGSEAALRPMAVSRQTEDAPLSSEVLEARPVLSEGQRGQQQEQKLEGNKEVAARVGQSPGDLKHPASSPTSKLEEVRKEVPVCQETRGAVKRTNPRFRPQEPPKPPAPSPDHVQSGKEHPPPRKHSSALEGRETQQGLLNQENKSQGGEESLLKNLSPPELGENPPLEQIPCQTVKDGKSKEAGAELSRGHPGVRTGGSDAAEPCPGAVHREAGGTPLGHQNTEMSVPASVPLAEEELLPAPAVRPLVAQEALLVAHGTPGMEASAGEVPSGAQLLPSVSRETEIITDGSALREMSSAIMLEEENAKPLSMGPQGKEGGLLTATAPCQEPAASSGTQEGVSEVQPQVSLVLPGSERSQEMSLEEKMQHKNLVSSLKNYLLLLLKMSDSSQDAIKGDTDSGDKEQPNAGEGMVPEIGIAGLSPRTSRKVLEKVQNNQLFQTAENLPLTPRTSRRITGMINEEFVTSKEMLACRPVPPKRHTWGAPEAEGPPSFSVPSIVVGSMPTAGAAPHLSDLPPVSSEESLADPLAVLPCATPEELALGARRKIYLPKPKQVGVEEEATLESLGHARSPTVSPRQSTKNASLLHSPAPAPSSPSEQCSPTLLRQMATLEVPKLYEEPAGDASGDQEVLGDAKPEAQPAESQKTNNPFKAPQVVRKIRAEQFSDASGNLKLWCQFFNILSDSKLTWYKDEIPVAEAQRSAGDEGQAALAVVQASQKDCGVYRCVISNEYGTDSTDFLLSPEVLSGFILREEIEVGEEIEMTPMVFAKGLADAGYWGDKLFGRVVSEDMEVGAGFLHKACRARAIYGLEPVFESGHTCVIKVHNFIVFGTKNENSLIEKNYDITIQECKVQNSSREYCKIFAAEARAIPDFGAVPEIIPLYLIYRPANNIPYATVEEDLGRPCEQYCVTERDGSLVARGTSEIVLKCCTFQHWVYQWTNGNILVTDMEGVGWKLTNVRIATNLKGYQGLKESCFPSLLEQFPAAHRCNHYCTILGLKMLEPAKPKGSKSPCLGRKSAQSSPQLQKKVLMSPQGTRKAAVSPKSSRRAAETGEAPTASKPRSEESNRAGCPQ</sequence>
<dbReference type="EC" id="2.7.11.1" evidence="2"/>
<dbReference type="SMART" id="SM00811">
    <property type="entry name" value="Alpha_kinase"/>
    <property type="match status" value="1"/>
</dbReference>
<feature type="compositionally biased region" description="Basic and acidic residues" evidence="11">
    <location>
        <begin position="295"/>
        <end position="306"/>
    </location>
</feature>
<keyword evidence="4" id="KW-0808">Transferase</keyword>
<dbReference type="InterPro" id="IPR003599">
    <property type="entry name" value="Ig_sub"/>
</dbReference>
<evidence type="ECO:0000256" key="9">
    <source>
        <dbReference type="ARBA" id="ARBA00047899"/>
    </source>
</evidence>